<dbReference type="Proteomes" id="UP001163603">
    <property type="component" value="Chromosome 13"/>
</dbReference>
<accession>A0ACC0XBY4</accession>
<proteinExistence type="predicted"/>
<evidence type="ECO:0000313" key="2">
    <source>
        <dbReference type="Proteomes" id="UP001163603"/>
    </source>
</evidence>
<name>A0ACC0XBY4_9ROSI</name>
<comment type="caution">
    <text evidence="1">The sequence shown here is derived from an EMBL/GenBank/DDBJ whole genome shotgun (WGS) entry which is preliminary data.</text>
</comment>
<dbReference type="EMBL" id="CM047748">
    <property type="protein sequence ID" value="KAJ0014799.1"/>
    <property type="molecule type" value="Genomic_DNA"/>
</dbReference>
<sequence length="246" mass="28293">MGKMDPPDRTVRRTKTSNRHNRQPKGISRSFHLEGKANQRWQWLHRAYQEEGHLVTWELFEEEPWAHFGPVEFEDFDESLSRVLQGPQLLLLECQSINQIKEYEVEDEGLQMEDTLGDQAKPKISLQALTGWTSPQTMRVAATGSQQVMVLIGSGSTHNLLSEKVAKLVRLPMVPTKSFVVRVANGERLICEGRFEKVQVNLQGITFSLTLYSLPLTRLDMVLDIQWLEMLGSMVCNWKQLTMNFH</sequence>
<evidence type="ECO:0000313" key="1">
    <source>
        <dbReference type="EMBL" id="KAJ0014799.1"/>
    </source>
</evidence>
<keyword evidence="2" id="KW-1185">Reference proteome</keyword>
<gene>
    <name evidence="1" type="ORF">Pint_21057</name>
</gene>
<reference evidence="2" key="1">
    <citation type="journal article" date="2023" name="G3 (Bethesda)">
        <title>Genome assembly and association tests identify interacting loci associated with vigor, precocity, and sex in interspecific pistachio rootstocks.</title>
        <authorList>
            <person name="Palmer W."/>
            <person name="Jacygrad E."/>
            <person name="Sagayaradj S."/>
            <person name="Cavanaugh K."/>
            <person name="Han R."/>
            <person name="Bertier L."/>
            <person name="Beede B."/>
            <person name="Kafkas S."/>
            <person name="Golino D."/>
            <person name="Preece J."/>
            <person name="Michelmore R."/>
        </authorList>
    </citation>
    <scope>NUCLEOTIDE SEQUENCE [LARGE SCALE GENOMIC DNA]</scope>
</reference>
<protein>
    <submittedName>
        <fullName evidence="1">Uncharacterized protein</fullName>
    </submittedName>
</protein>
<organism evidence="1 2">
    <name type="scientific">Pistacia integerrima</name>
    <dbReference type="NCBI Taxonomy" id="434235"/>
    <lineage>
        <taxon>Eukaryota</taxon>
        <taxon>Viridiplantae</taxon>
        <taxon>Streptophyta</taxon>
        <taxon>Embryophyta</taxon>
        <taxon>Tracheophyta</taxon>
        <taxon>Spermatophyta</taxon>
        <taxon>Magnoliopsida</taxon>
        <taxon>eudicotyledons</taxon>
        <taxon>Gunneridae</taxon>
        <taxon>Pentapetalae</taxon>
        <taxon>rosids</taxon>
        <taxon>malvids</taxon>
        <taxon>Sapindales</taxon>
        <taxon>Anacardiaceae</taxon>
        <taxon>Pistacia</taxon>
    </lineage>
</organism>